<dbReference type="SUPFAM" id="SSF53756">
    <property type="entry name" value="UDP-Glycosyltransferase/glycogen phosphorylase"/>
    <property type="match status" value="1"/>
</dbReference>
<evidence type="ECO:0000313" key="2">
    <source>
        <dbReference type="Proteomes" id="UP000198640"/>
    </source>
</evidence>
<gene>
    <name evidence="1" type="ORF">SAMN05421881_11044</name>
</gene>
<dbReference type="EMBL" id="FNOY01000104">
    <property type="protein sequence ID" value="SDZ02435.1"/>
    <property type="molecule type" value="Genomic_DNA"/>
</dbReference>
<dbReference type="AlphaFoldDB" id="A0A1H3PNG0"/>
<dbReference type="RefSeq" id="WP_090415852.1">
    <property type="nucleotide sequence ID" value="NZ_FNOY01000104.1"/>
</dbReference>
<organism evidence="1 2">
    <name type="scientific">Nitrosomonas halophila</name>
    <dbReference type="NCBI Taxonomy" id="44576"/>
    <lineage>
        <taxon>Bacteria</taxon>
        <taxon>Pseudomonadati</taxon>
        <taxon>Pseudomonadota</taxon>
        <taxon>Betaproteobacteria</taxon>
        <taxon>Nitrosomonadales</taxon>
        <taxon>Nitrosomonadaceae</taxon>
        <taxon>Nitrosomonas</taxon>
    </lineage>
</organism>
<proteinExistence type="predicted"/>
<protein>
    <recommendedName>
        <fullName evidence="3">CDP-Glycerol:Poly(Glycerophosphate) glycerophosphotransferase</fullName>
    </recommendedName>
</protein>
<name>A0A1H3PNG0_9PROT</name>
<keyword evidence="2" id="KW-1185">Reference proteome</keyword>
<reference evidence="1 2" key="1">
    <citation type="submission" date="2016-10" db="EMBL/GenBank/DDBJ databases">
        <authorList>
            <person name="de Groot N.N."/>
        </authorList>
    </citation>
    <scope>NUCLEOTIDE SEQUENCE [LARGE SCALE GENOMIC DNA]</scope>
    <source>
        <strain evidence="1 2">Nm1</strain>
    </source>
</reference>
<dbReference type="STRING" id="44576.SAMN05421881_11044"/>
<sequence>MKALFFLRHYNDIDHITPVISKWVERGHACDIVMIGKKRFNGDYRIEFLKQLDGVRFVHLRDLLSFIEFTRWRLQTLLLVRSSYRSFLGPLVKVMAYVYNAKRREAIWLFTTRRLLERSFPDAGKGVVVFDWIERNSEICVEWVEILVIAARNQGLGTVSLPHGDSPHASQLIRRDEWQLKPDTSFSAAGMFDKVVVPNELCAKRFRPFMDDQKLTVLGSPRYCEEWLAKLATLMPVSPFVRSNSQLKIVIFLRKANFTTFWEEVGEVVQMIAAFPGVELAIKPHTRGGWKQSFTKSPALRRLKNVTVVNDETHSVHLLAWADVIIDLATSVAYEAIRVGKPVLAADYLHAGRSAAALYMPETELRCRDDVHEIICSFIKTGCQDFYVEAHRQQFLREMLDVGGEEVLSRYVALLESTGHSQT</sequence>
<dbReference type="Proteomes" id="UP000198640">
    <property type="component" value="Unassembled WGS sequence"/>
</dbReference>
<evidence type="ECO:0008006" key="3">
    <source>
        <dbReference type="Google" id="ProtNLM"/>
    </source>
</evidence>
<evidence type="ECO:0000313" key="1">
    <source>
        <dbReference type="EMBL" id="SDZ02435.1"/>
    </source>
</evidence>
<accession>A0A1H3PNG0</accession>
<dbReference type="OrthoDB" id="8553911at2"/>